<evidence type="ECO:0000256" key="1">
    <source>
        <dbReference type="ARBA" id="ARBA00023015"/>
    </source>
</evidence>
<gene>
    <name evidence="7" type="ORF">H8744_06095</name>
</gene>
<dbReference type="PROSITE" id="PS01124">
    <property type="entry name" value="HTH_ARAC_FAMILY_2"/>
    <property type="match status" value="1"/>
</dbReference>
<comment type="caution">
    <text evidence="7">The sequence shown here is derived from an EMBL/GenBank/DDBJ whole genome shotgun (WGS) entry which is preliminary data.</text>
</comment>
<sequence length="571" mass="67071">MKWIYVLLCLLSVCTGLVAQDKIGYDTLLNRVNRLPSEEIIKLGDDYLKGQHMDTAIVLYSIAFSRYSNDASEEEKKFCAIGYLKTANVYYLQGNYTGALELYIKGLKIYESCKDKTELMRFYNNIGNIYCIFADYERGISYYEKGYALCKQYPNKEVEYNLLTNLAGICCFTKDIEKAKKYYLKTEKMKQPNDTIKNYMSIFNWGLILVSEGKLREAMQSFHRSVDFAQRCQMNSEYLCTAYQQLYEAFKQINREDSTIYYLHLCNELAEKNNQTHLFIQTLKDYSVYYERKGNTEKAQYYKSKYLAITDSIYNVREFNKVKNTQFLYEIGKTNKEISDLHAEQEMKEQKIKQQQRILAGIITSLVIISSLLILVYQQKRKIQRSYRDLFNINRDVVVSEKYNKNLRLQYEQKISTLLNELSQYKDQEAGSTGKQIDNQTDSKYLTSKLNDKQKQALAENIRYIMENTDAFCKDDFTLEKLASMVNSNYKYVSQVINETYQKNFSNFINEYRIQEARIRLMDTTHYGNYTIQAIAESVGYKSQSTFINAFRKITGIPPSIYQKMAKEQCD</sequence>
<name>A0A926IP23_9BACT</name>
<organism evidence="7 8">
    <name type="scientific">Jilunia laotingensis</name>
    <dbReference type="NCBI Taxonomy" id="2763675"/>
    <lineage>
        <taxon>Bacteria</taxon>
        <taxon>Pseudomonadati</taxon>
        <taxon>Bacteroidota</taxon>
        <taxon>Bacteroidia</taxon>
        <taxon>Bacteroidales</taxon>
        <taxon>Bacteroidaceae</taxon>
        <taxon>Jilunia</taxon>
    </lineage>
</organism>
<dbReference type="SUPFAM" id="SSF48452">
    <property type="entry name" value="TPR-like"/>
    <property type="match status" value="2"/>
</dbReference>
<dbReference type="Gene3D" id="1.10.10.60">
    <property type="entry name" value="Homeodomain-like"/>
    <property type="match status" value="2"/>
</dbReference>
<evidence type="ECO:0000256" key="4">
    <source>
        <dbReference type="SAM" id="Phobius"/>
    </source>
</evidence>
<dbReference type="Gene3D" id="1.25.40.10">
    <property type="entry name" value="Tetratricopeptide repeat domain"/>
    <property type="match status" value="2"/>
</dbReference>
<keyword evidence="4" id="KW-0812">Transmembrane</keyword>
<evidence type="ECO:0000259" key="6">
    <source>
        <dbReference type="PROSITE" id="PS01124"/>
    </source>
</evidence>
<evidence type="ECO:0000313" key="7">
    <source>
        <dbReference type="EMBL" id="MBC8592829.1"/>
    </source>
</evidence>
<keyword evidence="4" id="KW-1133">Transmembrane helix</keyword>
<dbReference type="Pfam" id="PF12833">
    <property type="entry name" value="HTH_18"/>
    <property type="match status" value="1"/>
</dbReference>
<reference evidence="7" key="1">
    <citation type="submission" date="2020-08" db="EMBL/GenBank/DDBJ databases">
        <title>Genome public.</title>
        <authorList>
            <person name="Liu C."/>
            <person name="Sun Q."/>
        </authorList>
    </citation>
    <scope>NUCLEOTIDE SEQUENCE</scope>
    <source>
        <strain evidence="7">N12</strain>
    </source>
</reference>
<feature type="signal peptide" evidence="5">
    <location>
        <begin position="1"/>
        <end position="19"/>
    </location>
</feature>
<dbReference type="InterPro" id="IPR019734">
    <property type="entry name" value="TPR_rpt"/>
</dbReference>
<accession>A0A926IP23</accession>
<dbReference type="SMART" id="SM00342">
    <property type="entry name" value="HTH_ARAC"/>
    <property type="match status" value="1"/>
</dbReference>
<evidence type="ECO:0000256" key="5">
    <source>
        <dbReference type="SAM" id="SignalP"/>
    </source>
</evidence>
<feature type="chain" id="PRO_5038591038" evidence="5">
    <location>
        <begin position="20"/>
        <end position="571"/>
    </location>
</feature>
<keyword evidence="3" id="KW-0804">Transcription</keyword>
<feature type="transmembrane region" description="Helical" evidence="4">
    <location>
        <begin position="358"/>
        <end position="377"/>
    </location>
</feature>
<feature type="domain" description="HTH araC/xylS-type" evidence="6">
    <location>
        <begin position="459"/>
        <end position="565"/>
    </location>
</feature>
<evidence type="ECO:0000256" key="2">
    <source>
        <dbReference type="ARBA" id="ARBA00023125"/>
    </source>
</evidence>
<keyword evidence="4" id="KW-0472">Membrane</keyword>
<keyword evidence="5" id="KW-0732">Signal</keyword>
<dbReference type="SUPFAM" id="SSF46689">
    <property type="entry name" value="Homeodomain-like"/>
    <property type="match status" value="1"/>
</dbReference>
<protein>
    <submittedName>
        <fullName evidence="7">Tetratricopeptide repeat protein</fullName>
    </submittedName>
</protein>
<proteinExistence type="predicted"/>
<dbReference type="GO" id="GO:0003700">
    <property type="term" value="F:DNA-binding transcription factor activity"/>
    <property type="evidence" value="ECO:0007669"/>
    <property type="project" value="InterPro"/>
</dbReference>
<dbReference type="AlphaFoldDB" id="A0A926IP23"/>
<dbReference type="Pfam" id="PF13374">
    <property type="entry name" value="TPR_10"/>
    <property type="match status" value="1"/>
</dbReference>
<dbReference type="InterPro" id="IPR011990">
    <property type="entry name" value="TPR-like_helical_dom_sf"/>
</dbReference>
<evidence type="ECO:0000313" key="8">
    <source>
        <dbReference type="Proteomes" id="UP000651085"/>
    </source>
</evidence>
<evidence type="ECO:0000256" key="3">
    <source>
        <dbReference type="ARBA" id="ARBA00023163"/>
    </source>
</evidence>
<keyword evidence="2" id="KW-0238">DNA-binding</keyword>
<dbReference type="PANTHER" id="PTHR43280:SF28">
    <property type="entry name" value="HTH-TYPE TRANSCRIPTIONAL ACTIVATOR RHAS"/>
    <property type="match status" value="1"/>
</dbReference>
<dbReference type="InterPro" id="IPR009057">
    <property type="entry name" value="Homeodomain-like_sf"/>
</dbReference>
<keyword evidence="8" id="KW-1185">Reference proteome</keyword>
<dbReference type="Pfam" id="PF13424">
    <property type="entry name" value="TPR_12"/>
    <property type="match status" value="1"/>
</dbReference>
<dbReference type="PANTHER" id="PTHR43280">
    <property type="entry name" value="ARAC-FAMILY TRANSCRIPTIONAL REGULATOR"/>
    <property type="match status" value="1"/>
</dbReference>
<dbReference type="SMART" id="SM00028">
    <property type="entry name" value="TPR"/>
    <property type="match status" value="5"/>
</dbReference>
<dbReference type="GO" id="GO:0043565">
    <property type="term" value="F:sequence-specific DNA binding"/>
    <property type="evidence" value="ECO:0007669"/>
    <property type="project" value="InterPro"/>
</dbReference>
<dbReference type="InterPro" id="IPR018060">
    <property type="entry name" value="HTH_AraC"/>
</dbReference>
<dbReference type="Proteomes" id="UP000651085">
    <property type="component" value="Unassembled WGS sequence"/>
</dbReference>
<dbReference type="RefSeq" id="WP_262434002.1">
    <property type="nucleotide sequence ID" value="NZ_JACRTF010000001.1"/>
</dbReference>
<keyword evidence="1" id="KW-0805">Transcription regulation</keyword>
<dbReference type="EMBL" id="JACRTF010000001">
    <property type="protein sequence ID" value="MBC8592829.1"/>
    <property type="molecule type" value="Genomic_DNA"/>
</dbReference>